<dbReference type="InterPro" id="IPR000843">
    <property type="entry name" value="HTH_LacI"/>
</dbReference>
<dbReference type="Proteomes" id="UP000054526">
    <property type="component" value="Unassembled WGS sequence"/>
</dbReference>
<dbReference type="CDD" id="cd06267">
    <property type="entry name" value="PBP1_LacI_sugar_binding-like"/>
    <property type="match status" value="1"/>
</dbReference>
<feature type="domain" description="HTH lacI-type" evidence="4">
    <location>
        <begin position="2"/>
        <end position="56"/>
    </location>
</feature>
<protein>
    <submittedName>
        <fullName evidence="5">LacI family transcriptional regulator</fullName>
    </submittedName>
</protein>
<dbReference type="EMBL" id="JXAL01000006">
    <property type="protein sequence ID" value="KIL36637.1"/>
    <property type="molecule type" value="Genomic_DNA"/>
</dbReference>
<dbReference type="PANTHER" id="PTHR30146:SF109">
    <property type="entry name" value="HTH-TYPE TRANSCRIPTIONAL REGULATOR GALS"/>
    <property type="match status" value="1"/>
</dbReference>
<dbReference type="CDD" id="cd01392">
    <property type="entry name" value="HTH_LacI"/>
    <property type="match status" value="1"/>
</dbReference>
<dbReference type="Gene3D" id="3.40.50.2300">
    <property type="match status" value="2"/>
</dbReference>
<evidence type="ECO:0000259" key="4">
    <source>
        <dbReference type="PROSITE" id="PS50932"/>
    </source>
</evidence>
<dbReference type="InterPro" id="IPR028082">
    <property type="entry name" value="Peripla_BP_I"/>
</dbReference>
<dbReference type="Pfam" id="PF13377">
    <property type="entry name" value="Peripla_BP_3"/>
    <property type="match status" value="1"/>
</dbReference>
<evidence type="ECO:0000256" key="1">
    <source>
        <dbReference type="ARBA" id="ARBA00023015"/>
    </source>
</evidence>
<dbReference type="SUPFAM" id="SSF53822">
    <property type="entry name" value="Periplasmic binding protein-like I"/>
    <property type="match status" value="1"/>
</dbReference>
<name>A0ABR5A6U6_9BACL</name>
<keyword evidence="6" id="KW-1185">Reference proteome</keyword>
<dbReference type="Gene3D" id="1.10.260.40">
    <property type="entry name" value="lambda repressor-like DNA-binding domains"/>
    <property type="match status" value="1"/>
</dbReference>
<proteinExistence type="predicted"/>
<evidence type="ECO:0000256" key="3">
    <source>
        <dbReference type="ARBA" id="ARBA00023163"/>
    </source>
</evidence>
<dbReference type="InterPro" id="IPR046335">
    <property type="entry name" value="LacI/GalR-like_sensor"/>
</dbReference>
<gene>
    <name evidence="5" type="ORF">SD71_06390</name>
</gene>
<evidence type="ECO:0000256" key="2">
    <source>
        <dbReference type="ARBA" id="ARBA00023125"/>
    </source>
</evidence>
<sequence length="330" mass="36040">MATIKDVAHLAGVAVSTASYALSGDTKVSSKTKAKVLEAAKQLNYQKNGFAMDLKRTRTNTIALFLSDLSGPFYSELIKGVQDVSLSKGYDLIACSSVGGNDSTAIRFLKEKRVDGAIIFAHNIDDHVILESAREGFPIIVLERGLVGEYLVNVTVDNEHGGFIATQHLIEQGHTEIGFVGGPANSFDSQMRYVGFKKALAANNLAEYAKWNVTGNFTRDSGYLATKMLLLQGELPSAIFYANDEMAIGGLKAFDEQRVRVPQDVSIIGFDDIALSEYVTPKLSTVRQPKYEVGTLAAHLLFQIVGGEFVNKQYKLSTELVQRNSCMHKT</sequence>
<dbReference type="InterPro" id="IPR010982">
    <property type="entry name" value="Lambda_DNA-bd_dom_sf"/>
</dbReference>
<keyword evidence="3" id="KW-0804">Transcription</keyword>
<dbReference type="PROSITE" id="PS50932">
    <property type="entry name" value="HTH_LACI_2"/>
    <property type="match status" value="1"/>
</dbReference>
<dbReference type="SMART" id="SM00354">
    <property type="entry name" value="HTH_LACI"/>
    <property type="match status" value="1"/>
</dbReference>
<evidence type="ECO:0000313" key="6">
    <source>
        <dbReference type="Proteomes" id="UP000054526"/>
    </source>
</evidence>
<dbReference type="Pfam" id="PF00356">
    <property type="entry name" value="LacI"/>
    <property type="match status" value="1"/>
</dbReference>
<dbReference type="SUPFAM" id="SSF47413">
    <property type="entry name" value="lambda repressor-like DNA-binding domains"/>
    <property type="match status" value="1"/>
</dbReference>
<dbReference type="RefSeq" id="WP_041061144.1">
    <property type="nucleotide sequence ID" value="NZ_JXAL01000006.1"/>
</dbReference>
<comment type="caution">
    <text evidence="5">The sequence shown here is derived from an EMBL/GenBank/DDBJ whole genome shotgun (WGS) entry which is preliminary data.</text>
</comment>
<keyword evidence="1" id="KW-0805">Transcription regulation</keyword>
<reference evidence="5 6" key="1">
    <citation type="submission" date="2014-12" db="EMBL/GenBank/DDBJ databases">
        <title>Draft genome sequence of Cohnella kolymensis strain B-2846.</title>
        <authorList>
            <person name="Karlyshev A.V."/>
            <person name="Kudryashova E.B."/>
        </authorList>
    </citation>
    <scope>NUCLEOTIDE SEQUENCE [LARGE SCALE GENOMIC DNA]</scope>
    <source>
        <strain evidence="5 6">VKM B-2846</strain>
    </source>
</reference>
<dbReference type="PANTHER" id="PTHR30146">
    <property type="entry name" value="LACI-RELATED TRANSCRIPTIONAL REPRESSOR"/>
    <property type="match status" value="1"/>
</dbReference>
<evidence type="ECO:0000313" key="5">
    <source>
        <dbReference type="EMBL" id="KIL36637.1"/>
    </source>
</evidence>
<keyword evidence="2" id="KW-0238">DNA-binding</keyword>
<accession>A0ABR5A6U6</accession>
<organism evidence="5 6">
    <name type="scientific">Cohnella kolymensis</name>
    <dbReference type="NCBI Taxonomy" id="1590652"/>
    <lineage>
        <taxon>Bacteria</taxon>
        <taxon>Bacillati</taxon>
        <taxon>Bacillota</taxon>
        <taxon>Bacilli</taxon>
        <taxon>Bacillales</taxon>
        <taxon>Paenibacillaceae</taxon>
        <taxon>Cohnella</taxon>
    </lineage>
</organism>